<organism evidence="4 5">
    <name type="scientific">Pendulispora brunnea</name>
    <dbReference type="NCBI Taxonomy" id="2905690"/>
    <lineage>
        <taxon>Bacteria</taxon>
        <taxon>Pseudomonadati</taxon>
        <taxon>Myxococcota</taxon>
        <taxon>Myxococcia</taxon>
        <taxon>Myxococcales</taxon>
        <taxon>Sorangiineae</taxon>
        <taxon>Pendulisporaceae</taxon>
        <taxon>Pendulispora</taxon>
    </lineage>
</organism>
<accession>A0ABZ2KD31</accession>
<evidence type="ECO:0000259" key="3">
    <source>
        <dbReference type="SMART" id="SM00829"/>
    </source>
</evidence>
<keyword evidence="2" id="KW-0560">Oxidoreductase</keyword>
<gene>
    <name evidence="4" type="ORF">LZC95_07080</name>
</gene>
<proteinExistence type="predicted"/>
<evidence type="ECO:0000313" key="5">
    <source>
        <dbReference type="Proteomes" id="UP001379533"/>
    </source>
</evidence>
<dbReference type="PANTHER" id="PTHR48106:SF18">
    <property type="entry name" value="QUINONE OXIDOREDUCTASE PIG3"/>
    <property type="match status" value="1"/>
</dbReference>
<dbReference type="InterPro" id="IPR013149">
    <property type="entry name" value="ADH-like_C"/>
</dbReference>
<reference evidence="4 5" key="1">
    <citation type="submission" date="2021-12" db="EMBL/GenBank/DDBJ databases">
        <title>Discovery of the Pendulisporaceae a myxobacterial family with distinct sporulation behavior and unique specialized metabolism.</title>
        <authorList>
            <person name="Garcia R."/>
            <person name="Popoff A."/>
            <person name="Bader C.D."/>
            <person name="Loehr J."/>
            <person name="Walesch S."/>
            <person name="Walt C."/>
            <person name="Boldt J."/>
            <person name="Bunk B."/>
            <person name="Haeckl F.J.F.P.J."/>
            <person name="Gunesch A.P."/>
            <person name="Birkelbach J."/>
            <person name="Nuebel U."/>
            <person name="Pietschmann T."/>
            <person name="Bach T."/>
            <person name="Mueller R."/>
        </authorList>
    </citation>
    <scope>NUCLEOTIDE SEQUENCE [LARGE SCALE GENOMIC DNA]</scope>
    <source>
        <strain evidence="4 5">MSr12523</strain>
    </source>
</reference>
<dbReference type="NCBIfam" id="TIGR02824">
    <property type="entry name" value="quinone_pig3"/>
    <property type="match status" value="1"/>
</dbReference>
<sequence length="326" mass="34042">MRAIVIPRFGGPEVLELRQVPTPEPSRGEVRVRIRATALNRQDLLQIARPYPVPADAPQDVPGIEFAGEVDAVGHGVTELVAGDRVFGLAGGGAFAESIVVHARTLAKMPDGLSFTDAAAIPEAFITAYDAMVSQAHLAAGEVVLVHAVGSGVGTAAVQIARAIGASSIGTARTEDKLPRAQALGMTHGLLVPDGKFADEVLSLTGGRGADVILDLVGGSYITEDISCAAPRGRIAIVGLMGGVSAEVPINVVLYRRITIFGTAMRSRPLEEKIAAAQTFARQVVPLIAQGKLTAIVDRIFPLESAADALRHMAKNQSFGKVVLEI</sequence>
<dbReference type="Pfam" id="PF08240">
    <property type="entry name" value="ADH_N"/>
    <property type="match status" value="1"/>
</dbReference>
<dbReference type="InterPro" id="IPR014189">
    <property type="entry name" value="Quinone_OxRdtase_PIG3"/>
</dbReference>
<dbReference type="InterPro" id="IPR013154">
    <property type="entry name" value="ADH-like_N"/>
</dbReference>
<dbReference type="InterPro" id="IPR011032">
    <property type="entry name" value="GroES-like_sf"/>
</dbReference>
<dbReference type="Gene3D" id="3.90.180.10">
    <property type="entry name" value="Medium-chain alcohol dehydrogenases, catalytic domain"/>
    <property type="match status" value="1"/>
</dbReference>
<dbReference type="EMBL" id="CP089982">
    <property type="protein sequence ID" value="WXA96598.1"/>
    <property type="molecule type" value="Genomic_DNA"/>
</dbReference>
<dbReference type="RefSeq" id="WP_394847217.1">
    <property type="nucleotide sequence ID" value="NZ_CP089982.1"/>
</dbReference>
<keyword evidence="5" id="KW-1185">Reference proteome</keyword>
<protein>
    <submittedName>
        <fullName evidence="4">NAD(P)H-quinone oxidoreductase</fullName>
    </submittedName>
</protein>
<evidence type="ECO:0000313" key="4">
    <source>
        <dbReference type="EMBL" id="WXA96598.1"/>
    </source>
</evidence>
<dbReference type="Gene3D" id="3.40.50.720">
    <property type="entry name" value="NAD(P)-binding Rossmann-like Domain"/>
    <property type="match status" value="1"/>
</dbReference>
<dbReference type="InterPro" id="IPR020843">
    <property type="entry name" value="ER"/>
</dbReference>
<evidence type="ECO:0000256" key="2">
    <source>
        <dbReference type="ARBA" id="ARBA00023002"/>
    </source>
</evidence>
<name>A0ABZ2KD31_9BACT</name>
<feature type="domain" description="Enoyl reductase (ER)" evidence="3">
    <location>
        <begin position="10"/>
        <end position="324"/>
    </location>
</feature>
<dbReference type="SUPFAM" id="SSF50129">
    <property type="entry name" value="GroES-like"/>
    <property type="match status" value="1"/>
</dbReference>
<dbReference type="Proteomes" id="UP001379533">
    <property type="component" value="Chromosome"/>
</dbReference>
<evidence type="ECO:0000256" key="1">
    <source>
        <dbReference type="ARBA" id="ARBA00022857"/>
    </source>
</evidence>
<dbReference type="PANTHER" id="PTHR48106">
    <property type="entry name" value="QUINONE OXIDOREDUCTASE PIG3-RELATED"/>
    <property type="match status" value="1"/>
</dbReference>
<dbReference type="Pfam" id="PF00107">
    <property type="entry name" value="ADH_zinc_N"/>
    <property type="match status" value="1"/>
</dbReference>
<dbReference type="SMART" id="SM00829">
    <property type="entry name" value="PKS_ER"/>
    <property type="match status" value="1"/>
</dbReference>
<dbReference type="InterPro" id="IPR036291">
    <property type="entry name" value="NAD(P)-bd_dom_sf"/>
</dbReference>
<dbReference type="CDD" id="cd05276">
    <property type="entry name" value="p53_inducible_oxidoreductase"/>
    <property type="match status" value="1"/>
</dbReference>
<keyword evidence="1" id="KW-0521">NADP</keyword>
<dbReference type="SUPFAM" id="SSF51735">
    <property type="entry name" value="NAD(P)-binding Rossmann-fold domains"/>
    <property type="match status" value="1"/>
</dbReference>